<reference evidence="2" key="2">
    <citation type="journal article" date="2023" name="Nat. Commun.">
        <title>Structure and proposed DNA delivery mechanism of a marine roseophage.</title>
        <authorList>
            <person name="Huang Y."/>
            <person name="Sun H."/>
            <person name="Wei S."/>
            <person name="Cai L."/>
            <person name="Liu L."/>
            <person name="Jiang Y."/>
            <person name="Xin J."/>
            <person name="Chen Z."/>
            <person name="Que Y."/>
            <person name="Kong Z."/>
            <person name="Li T."/>
            <person name="Yu H."/>
            <person name="Zhang J."/>
            <person name="Gu Y."/>
            <person name="Zheng Q."/>
            <person name="Li S."/>
            <person name="Zhang R."/>
            <person name="Xia N."/>
        </authorList>
    </citation>
    <scope>STRUCTURE BY ELECTRON MICROSCOPY (4.50 ANGSTROMS) OF 1-230</scope>
</reference>
<accession>A0A4Y6E764</accession>
<evidence type="ECO:0000313" key="1">
    <source>
        <dbReference type="EMBL" id="QDF14265.1"/>
    </source>
</evidence>
<organism evidence="1">
    <name type="scientific">Dinoroseobacter phage vB_DshS-R4C</name>
    <dbReference type="NCBI Taxonomy" id="2590919"/>
    <lineage>
        <taxon>Viruses</taxon>
        <taxon>Duplodnaviria</taxon>
        <taxon>Heunggongvirae</taxon>
        <taxon>Uroviricota</taxon>
        <taxon>Caudoviricetes</taxon>
    </lineage>
</organism>
<dbReference type="PDB" id="8GTC">
    <property type="method" value="EM"/>
    <property type="resolution" value="4.50 A"/>
    <property type="chains" value="S/T/U/V/W/X/Y/Z/a=1-230"/>
</dbReference>
<dbReference type="EMBL" id="MK882925">
    <property type="protein sequence ID" value="QDF14265.1"/>
    <property type="molecule type" value="Genomic_DNA"/>
</dbReference>
<reference evidence="1" key="1">
    <citation type="submission" date="2019-05" db="EMBL/GenBank/DDBJ databases">
        <title>A newly isolated roseophage represents a distinct member of Siphoviridae family.</title>
        <authorList>
            <person name="Cai L."/>
            <person name="Jiao N."/>
            <person name="Zhang R."/>
        </authorList>
    </citation>
    <scope>NUCLEOTIDE SEQUENCE</scope>
</reference>
<sequence>MPTPFLALPLIAEGQAGQHVTHNEALDMIDALAPRVVLSDSLATPPPAPPDRSAWIVPPGGSGFGGAGPGQIALRLGGVWHAITPAQGARWRVLDRGAAVIWSGTSWRPADVSGALGSTLGLATIEATVTATGPSVTAPALIPPRAIVLGVTSWTVQAVTGATSYRVGVPGEPDKFGASLGAAPGSSNIGVVGPFATYAPTDVVVTAEGADFTGGTIGLAASVILPGAPV</sequence>
<name>A0ACD6BAB8_9CAUD</name>
<protein>
    <submittedName>
        <fullName evidence="1">Ribonuclease III</fullName>
    </submittedName>
</protein>
<proteinExistence type="evidence at protein level"/>
<accession>A0ACD6BAB8</accession>
<evidence type="ECO:0007829" key="2">
    <source>
        <dbReference type="PDB" id="8GTC"/>
    </source>
</evidence>
<gene>
    <name evidence="1" type="ORF">vBDshSR4C_017</name>
</gene>
<keyword evidence="2" id="KW-0002">3D-structure</keyword>